<evidence type="ECO:0000256" key="1">
    <source>
        <dbReference type="ARBA" id="ARBA00007137"/>
    </source>
</evidence>
<evidence type="ECO:0008006" key="5">
    <source>
        <dbReference type="Google" id="ProtNLM"/>
    </source>
</evidence>
<keyword evidence="3" id="KW-0808">Transferase</keyword>
<evidence type="ECO:0000313" key="4">
    <source>
        <dbReference type="EMBL" id="SVA57984.1"/>
    </source>
</evidence>
<name>A0A381WZS1_9ZZZZ</name>
<comment type="similarity">
    <text evidence="1">Belongs to the trimethylamine methyltransferase family.</text>
</comment>
<reference evidence="4" key="1">
    <citation type="submission" date="2018-05" db="EMBL/GenBank/DDBJ databases">
        <authorList>
            <person name="Lanie J.A."/>
            <person name="Ng W.-L."/>
            <person name="Kazmierczak K.M."/>
            <person name="Andrzejewski T.M."/>
            <person name="Davidsen T.M."/>
            <person name="Wayne K.J."/>
            <person name="Tettelin H."/>
            <person name="Glass J.I."/>
            <person name="Rusch D."/>
            <person name="Podicherti R."/>
            <person name="Tsui H.-C.T."/>
            <person name="Winkler M.E."/>
        </authorList>
    </citation>
    <scope>NUCLEOTIDE SEQUENCE</scope>
</reference>
<dbReference type="InterPro" id="IPR038601">
    <property type="entry name" value="MttB-like_sf"/>
</dbReference>
<keyword evidence="2" id="KW-0489">Methyltransferase</keyword>
<organism evidence="4">
    <name type="scientific">marine metagenome</name>
    <dbReference type="NCBI Taxonomy" id="408172"/>
    <lineage>
        <taxon>unclassified sequences</taxon>
        <taxon>metagenomes</taxon>
        <taxon>ecological metagenomes</taxon>
    </lineage>
</organism>
<dbReference type="GO" id="GO:0008168">
    <property type="term" value="F:methyltransferase activity"/>
    <property type="evidence" value="ECO:0007669"/>
    <property type="project" value="UniProtKB-KW"/>
</dbReference>
<evidence type="ECO:0000256" key="3">
    <source>
        <dbReference type="ARBA" id="ARBA00022679"/>
    </source>
</evidence>
<dbReference type="InterPro" id="IPR010426">
    <property type="entry name" value="MTTB_MeTrfase"/>
</dbReference>
<proteinExistence type="inferred from homology"/>
<dbReference type="PIRSF" id="PIRSF037567">
    <property type="entry name" value="MTTB_MeTrfase"/>
    <property type="match status" value="1"/>
</dbReference>
<sequence length="514" mass="55671">MRRGATRGGRSQRTLTRVADSLAHQLPWTDLANPYPPLEPLSGDQLDAIHEASMTVLEDCGIEVLSERVRTRFRGVGARVDDRDRIVRPDRELVLDLVARAPGTFSLTPRNPDHCLEVGGAHIHFGMVSGPPNVHDCVNGRRPGNFADYERLVQLGQTFNVIHFFGNQAVAPIDLPAQTRHLDTYRASLMLSDKVFSAVPIGRGRVIDAIEMVARARGLSLEELAISPSLFGNININSPRKLDEAMSEAALALAEHGQAVIVTPFTLMGAMTPVTLAAGLAQQNAEALFGIAMVQLFSPGAPTVYGGFTSNVDMRSGAPAFGTPENAKANLAGGQLARHYGLPYRTSGCNASNAADAQAVYETQMSLWSAVLGNGNLVYHAAGWLEGGLVASFEKVIIDVEMLQNLTCLFSKPKVNTEELALDAIKAVPPGGHFFGTAHTMERYESAFYAPLLSDWKNSESWVEAGAKDATQRATDLWQQAIHNFEPPPLDPGRLEAMDEYVETRKHEIGSGEP</sequence>
<accession>A0A381WZS1</accession>
<dbReference type="GO" id="GO:0032259">
    <property type="term" value="P:methylation"/>
    <property type="evidence" value="ECO:0007669"/>
    <property type="project" value="UniProtKB-KW"/>
</dbReference>
<protein>
    <recommendedName>
        <fullName evidence="5">Methyltransferase</fullName>
    </recommendedName>
</protein>
<dbReference type="EMBL" id="UINC01013416">
    <property type="protein sequence ID" value="SVA57984.1"/>
    <property type="molecule type" value="Genomic_DNA"/>
</dbReference>
<dbReference type="Gene3D" id="3.20.20.480">
    <property type="entry name" value="Trimethylamine methyltransferase-like"/>
    <property type="match status" value="1"/>
</dbReference>
<dbReference type="Pfam" id="PF06253">
    <property type="entry name" value="MTTB"/>
    <property type="match status" value="1"/>
</dbReference>
<gene>
    <name evidence="4" type="ORF">METZ01_LOCUS110838</name>
</gene>
<dbReference type="AlphaFoldDB" id="A0A381WZS1"/>
<dbReference type="GO" id="GO:0015948">
    <property type="term" value="P:methanogenesis"/>
    <property type="evidence" value="ECO:0007669"/>
    <property type="project" value="InterPro"/>
</dbReference>
<evidence type="ECO:0000256" key="2">
    <source>
        <dbReference type="ARBA" id="ARBA00022603"/>
    </source>
</evidence>